<gene>
    <name evidence="1" type="ORF">Patl1_14415</name>
</gene>
<organism evidence="1 2">
    <name type="scientific">Pistacia atlantica</name>
    <dbReference type="NCBI Taxonomy" id="434234"/>
    <lineage>
        <taxon>Eukaryota</taxon>
        <taxon>Viridiplantae</taxon>
        <taxon>Streptophyta</taxon>
        <taxon>Embryophyta</taxon>
        <taxon>Tracheophyta</taxon>
        <taxon>Spermatophyta</taxon>
        <taxon>Magnoliopsida</taxon>
        <taxon>eudicotyledons</taxon>
        <taxon>Gunneridae</taxon>
        <taxon>Pentapetalae</taxon>
        <taxon>rosids</taxon>
        <taxon>malvids</taxon>
        <taxon>Sapindales</taxon>
        <taxon>Anacardiaceae</taxon>
        <taxon>Pistacia</taxon>
    </lineage>
</organism>
<sequence>MYSVTCTGATNQGVPQPRTGASVTVKIIDYCPSGCQGAFDLSREAFSQIANVDARKIYIDFTEV</sequence>
<accession>A0ACC1ASZ4</accession>
<protein>
    <submittedName>
        <fullName evidence="1">Uncharacterized protein</fullName>
    </submittedName>
</protein>
<comment type="caution">
    <text evidence="1">The sequence shown here is derived from an EMBL/GenBank/DDBJ whole genome shotgun (WGS) entry which is preliminary data.</text>
</comment>
<proteinExistence type="predicted"/>
<dbReference type="EMBL" id="CM047904">
    <property type="protein sequence ID" value="KAJ0089778.1"/>
    <property type="molecule type" value="Genomic_DNA"/>
</dbReference>
<evidence type="ECO:0000313" key="1">
    <source>
        <dbReference type="EMBL" id="KAJ0089778.1"/>
    </source>
</evidence>
<name>A0ACC1ASZ4_9ROSI</name>
<reference evidence="2" key="1">
    <citation type="journal article" date="2023" name="G3 (Bethesda)">
        <title>Genome assembly and association tests identify interacting loci associated with vigor, precocity, and sex in interspecific pistachio rootstocks.</title>
        <authorList>
            <person name="Palmer W."/>
            <person name="Jacygrad E."/>
            <person name="Sagayaradj S."/>
            <person name="Cavanaugh K."/>
            <person name="Han R."/>
            <person name="Bertier L."/>
            <person name="Beede B."/>
            <person name="Kafkas S."/>
            <person name="Golino D."/>
            <person name="Preece J."/>
            <person name="Michelmore R."/>
        </authorList>
    </citation>
    <scope>NUCLEOTIDE SEQUENCE [LARGE SCALE GENOMIC DNA]</scope>
</reference>
<dbReference type="Proteomes" id="UP001164250">
    <property type="component" value="Chromosome 8"/>
</dbReference>
<evidence type="ECO:0000313" key="2">
    <source>
        <dbReference type="Proteomes" id="UP001164250"/>
    </source>
</evidence>
<keyword evidence="2" id="KW-1185">Reference proteome</keyword>